<comment type="caution">
    <text evidence="1">The sequence shown here is derived from an EMBL/GenBank/DDBJ whole genome shotgun (WGS) entry which is preliminary data.</text>
</comment>
<protein>
    <submittedName>
        <fullName evidence="1">Uncharacterized protein</fullName>
    </submittedName>
</protein>
<accession>A0A1F4NP90</accession>
<dbReference type="Proteomes" id="UP000178085">
    <property type="component" value="Unassembled WGS sequence"/>
</dbReference>
<dbReference type="AlphaFoldDB" id="A0A1F4NP90"/>
<organism evidence="1 2">
    <name type="scientific">candidate division Kazan bacterium RIFCSPLOWO2_01_FULL_45_19</name>
    <dbReference type="NCBI Taxonomy" id="1798538"/>
    <lineage>
        <taxon>Bacteria</taxon>
        <taxon>Bacteria division Kazan-3B-28</taxon>
    </lineage>
</organism>
<name>A0A1F4NP90_UNCK3</name>
<dbReference type="EMBL" id="METD01000001">
    <property type="protein sequence ID" value="OGB73275.1"/>
    <property type="molecule type" value="Genomic_DNA"/>
</dbReference>
<sequence>MSKTDQLDDVQRKLQDALDKLHHCQVDLYFSRDRIFQVLRGYETKHLMGVIALDATNRCQHEQDEAHIQEVEDLIVSLREGRLGRPLVKGACMDVRYLLPEKYPNLDRLVWEDDWEKVSRCVSDVGENVRWILAIQWENEKGKKGRVSTRRSVKIITPKGFSPFHTSYSEEILVDAGRFTRTLQDQVLEILLDAMMRIVDSDEEWFR</sequence>
<proteinExistence type="predicted"/>
<reference evidence="1 2" key="1">
    <citation type="journal article" date="2016" name="Nat. Commun.">
        <title>Thousands of microbial genomes shed light on interconnected biogeochemical processes in an aquifer system.</title>
        <authorList>
            <person name="Anantharaman K."/>
            <person name="Brown C.T."/>
            <person name="Hug L.A."/>
            <person name="Sharon I."/>
            <person name="Castelle C.J."/>
            <person name="Probst A.J."/>
            <person name="Thomas B.C."/>
            <person name="Singh A."/>
            <person name="Wilkins M.J."/>
            <person name="Karaoz U."/>
            <person name="Brodie E.L."/>
            <person name="Williams K.H."/>
            <person name="Hubbard S.S."/>
            <person name="Banfield J.F."/>
        </authorList>
    </citation>
    <scope>NUCLEOTIDE SEQUENCE [LARGE SCALE GENOMIC DNA]</scope>
</reference>
<gene>
    <name evidence="1" type="ORF">A3K51_00130</name>
</gene>
<evidence type="ECO:0000313" key="1">
    <source>
        <dbReference type="EMBL" id="OGB73275.1"/>
    </source>
</evidence>
<evidence type="ECO:0000313" key="2">
    <source>
        <dbReference type="Proteomes" id="UP000178085"/>
    </source>
</evidence>